<dbReference type="InterPro" id="IPR001173">
    <property type="entry name" value="Glyco_trans_2-like"/>
</dbReference>
<reference evidence="7 8" key="1">
    <citation type="journal article" date="2010" name="Int. J. Syst. Evol. Microbiol.">
        <title>Thiohalobacter thiocyanaticus gen. nov., sp. nov., a moderately halophilic, sulfur-oxidizing gammaproteobacterium from hypersaline lakes, that utilizes thiocyanate.</title>
        <authorList>
            <person name="Sorokin D.Y."/>
            <person name="Kovaleva O.L."/>
            <person name="Tourova T.P."/>
            <person name="Muyzer G."/>
        </authorList>
    </citation>
    <scope>NUCLEOTIDE SEQUENCE [LARGE SCALE GENOMIC DNA]</scope>
    <source>
        <strain evidence="7 8">Hrh1</strain>
    </source>
</reference>
<evidence type="ECO:0000256" key="1">
    <source>
        <dbReference type="ARBA" id="ARBA00004236"/>
    </source>
</evidence>
<feature type="domain" description="Glycosyltransferase 2-like" evidence="6">
    <location>
        <begin position="6"/>
        <end position="119"/>
    </location>
</feature>
<name>A0A426QG98_9GAMM</name>
<evidence type="ECO:0000256" key="3">
    <source>
        <dbReference type="ARBA" id="ARBA00022676"/>
    </source>
</evidence>
<dbReference type="PANTHER" id="PTHR43646:SF2">
    <property type="entry name" value="GLYCOSYLTRANSFERASE 2-LIKE DOMAIN-CONTAINING PROTEIN"/>
    <property type="match status" value="1"/>
</dbReference>
<keyword evidence="4 7" id="KW-0808">Transferase</keyword>
<proteinExistence type="predicted"/>
<protein>
    <submittedName>
        <fullName evidence="7">Glycosyltransferase</fullName>
    </submittedName>
</protein>
<organism evidence="7 8">
    <name type="scientific">Thiohalobacter thiocyanaticus</name>
    <dbReference type="NCBI Taxonomy" id="585455"/>
    <lineage>
        <taxon>Bacteria</taxon>
        <taxon>Pseudomonadati</taxon>
        <taxon>Pseudomonadota</taxon>
        <taxon>Gammaproteobacteria</taxon>
        <taxon>Thiohalobacterales</taxon>
        <taxon>Thiohalobacteraceae</taxon>
        <taxon>Thiohalobacter</taxon>
    </lineage>
</organism>
<evidence type="ECO:0000259" key="6">
    <source>
        <dbReference type="Pfam" id="PF00535"/>
    </source>
</evidence>
<dbReference type="Gene3D" id="3.90.550.10">
    <property type="entry name" value="Spore Coat Polysaccharide Biosynthesis Protein SpsA, Chain A"/>
    <property type="match status" value="1"/>
</dbReference>
<evidence type="ECO:0000313" key="8">
    <source>
        <dbReference type="Proteomes" id="UP000287798"/>
    </source>
</evidence>
<comment type="caution">
    <text evidence="7">The sequence shown here is derived from an EMBL/GenBank/DDBJ whole genome shotgun (WGS) entry which is preliminary data.</text>
</comment>
<dbReference type="AlphaFoldDB" id="A0A426QG98"/>
<keyword evidence="8" id="KW-1185">Reference proteome</keyword>
<keyword evidence="3" id="KW-0328">Glycosyltransferase</keyword>
<dbReference type="InterPro" id="IPR026461">
    <property type="entry name" value="Trfase_2_rSAM/seldom_assoc"/>
</dbReference>
<dbReference type="OrthoDB" id="5291101at2"/>
<comment type="subcellular location">
    <subcellularLocation>
        <location evidence="1">Cell membrane</location>
    </subcellularLocation>
</comment>
<keyword evidence="2" id="KW-1003">Cell membrane</keyword>
<dbReference type="Pfam" id="PF00535">
    <property type="entry name" value="Glycos_transf_2"/>
    <property type="match status" value="1"/>
</dbReference>
<dbReference type="Proteomes" id="UP000287798">
    <property type="component" value="Unassembled WGS sequence"/>
</dbReference>
<dbReference type="RefSeq" id="WP_125179993.1">
    <property type="nucleotide sequence ID" value="NZ_QZMU01000001.1"/>
</dbReference>
<dbReference type="GO" id="GO:0016757">
    <property type="term" value="F:glycosyltransferase activity"/>
    <property type="evidence" value="ECO:0007669"/>
    <property type="project" value="UniProtKB-KW"/>
</dbReference>
<evidence type="ECO:0000256" key="2">
    <source>
        <dbReference type="ARBA" id="ARBA00022475"/>
    </source>
</evidence>
<keyword evidence="5" id="KW-0472">Membrane</keyword>
<evidence type="ECO:0000256" key="5">
    <source>
        <dbReference type="ARBA" id="ARBA00023136"/>
    </source>
</evidence>
<dbReference type="CDD" id="cd02522">
    <property type="entry name" value="GT_2_like_a"/>
    <property type="match status" value="1"/>
</dbReference>
<dbReference type="EMBL" id="QZMU01000001">
    <property type="protein sequence ID" value="RRQ20778.1"/>
    <property type="molecule type" value="Genomic_DNA"/>
</dbReference>
<sequence>MADRLSIIIPALNEAAGIGALLAALQPLRTQGHELILVDGGSRDATVELARPQVDVLLQSAPGRARQMNAGARAARGDILWFVHADTGLDAGHAGVLLRSLEDNPGRAWGRFDVRITGNSPLLGMVARLMNLRSRLSGIATGDQGIFVRRAAFMEIGGYPDQPLMEDIEFSKSLKHLSPPLCLRQCIETSGRRWEQGGVVRTVVLMWGLRLGYFLGLAPERLARLYN</sequence>
<dbReference type="PANTHER" id="PTHR43646">
    <property type="entry name" value="GLYCOSYLTRANSFERASE"/>
    <property type="match status" value="1"/>
</dbReference>
<dbReference type="NCBIfam" id="TIGR04283">
    <property type="entry name" value="glyco_like_mftF"/>
    <property type="match status" value="1"/>
</dbReference>
<evidence type="ECO:0000256" key="4">
    <source>
        <dbReference type="ARBA" id="ARBA00022679"/>
    </source>
</evidence>
<dbReference type="SUPFAM" id="SSF53448">
    <property type="entry name" value="Nucleotide-diphospho-sugar transferases"/>
    <property type="match status" value="1"/>
</dbReference>
<accession>A0A426QG98</accession>
<dbReference type="GO" id="GO:0005886">
    <property type="term" value="C:plasma membrane"/>
    <property type="evidence" value="ECO:0007669"/>
    <property type="project" value="UniProtKB-SubCell"/>
</dbReference>
<dbReference type="InterPro" id="IPR029044">
    <property type="entry name" value="Nucleotide-diphossugar_trans"/>
</dbReference>
<evidence type="ECO:0000313" key="7">
    <source>
        <dbReference type="EMBL" id="RRQ20778.1"/>
    </source>
</evidence>
<gene>
    <name evidence="7" type="ORF">D6C00_01490</name>
</gene>